<dbReference type="InterPro" id="IPR029044">
    <property type="entry name" value="Nucleotide-diphossugar_trans"/>
</dbReference>
<accession>A0A5M3T4K7</accession>
<evidence type="ECO:0000313" key="3">
    <source>
        <dbReference type="Proteomes" id="UP000326169"/>
    </source>
</evidence>
<organism evidence="2 3">
    <name type="scientific">Limnospira platensis NIES-46</name>
    <dbReference type="NCBI Taxonomy" id="1236695"/>
    <lineage>
        <taxon>Bacteria</taxon>
        <taxon>Bacillati</taxon>
        <taxon>Cyanobacteriota</taxon>
        <taxon>Cyanophyceae</taxon>
        <taxon>Oscillatoriophycideae</taxon>
        <taxon>Oscillatoriales</taxon>
        <taxon>Sirenicapillariaceae</taxon>
        <taxon>Limnospira</taxon>
    </lineage>
</organism>
<name>A0A5M3T4K7_LIMPL</name>
<dbReference type="GeneID" id="301682295"/>
<dbReference type="RefSeq" id="WP_006620011.1">
    <property type="nucleotide sequence ID" value="NZ_BIMW01000072.1"/>
</dbReference>
<keyword evidence="3" id="KW-1185">Reference proteome</keyword>
<comment type="caution">
    <text evidence="2">The sequence shown here is derived from an EMBL/GenBank/DDBJ whole genome shotgun (WGS) entry which is preliminary data.</text>
</comment>
<dbReference type="Gene3D" id="3.90.550.10">
    <property type="entry name" value="Spore Coat Polysaccharide Biosynthesis Protein SpsA, Chain A"/>
    <property type="match status" value="1"/>
</dbReference>
<evidence type="ECO:0008006" key="4">
    <source>
        <dbReference type="Google" id="ProtNLM"/>
    </source>
</evidence>
<feature type="region of interest" description="Disordered" evidence="1">
    <location>
        <begin position="398"/>
        <end position="421"/>
    </location>
</feature>
<gene>
    <name evidence="2" type="ORF">NIES46_14150</name>
</gene>
<dbReference type="EMBL" id="BIMW01000072">
    <property type="protein sequence ID" value="GCE93365.1"/>
    <property type="molecule type" value="Genomic_DNA"/>
</dbReference>
<feature type="compositionally biased region" description="Pro residues" evidence="1">
    <location>
        <begin position="412"/>
        <end position="421"/>
    </location>
</feature>
<proteinExistence type="predicted"/>
<sequence>MDYKQELITTIHDFGCDLELLEGRLTQLSEISPTAVLIPALYEELERPALTQIRDCLKDCEFVRTVVVCVRATTLEQYANTVEFFEIMPQRTLVIWENGPRVTQLLNKLREKGLDLLSFKGKGQAVWLGLGLASLQAEAIALHDADITTYDKSYPLKLLFPLVEKDLGLAFNKAYYARIGGEPLGFHGRVVRLFVTPLLTAMMDIFGYNNYLRYLSAYRYPLSGEFALTDDLALNTRIPGNWGLEIGLLAEVYRNVADKRIAQIDLGIFDHKHQSLGRSSNEGLRKMCRDIFRSILRTLVETERVTISREQIHTLRVKFRREAQDYTRQYFLDARFNNLHYDRHQEEMTVEIFEQVIAEAGDEYFRNPAGAQIPDWTRALAVMPALREQLREATRRDMVQARELTKNNSGEPSPPGDLEPN</sequence>
<protein>
    <recommendedName>
        <fullName evidence="4">Glucosyl-3-phosphoglycerate synthase</fullName>
    </recommendedName>
</protein>
<dbReference type="Proteomes" id="UP000326169">
    <property type="component" value="Unassembled WGS sequence"/>
</dbReference>
<dbReference type="SUPFAM" id="SSF53448">
    <property type="entry name" value="Nucleotide-diphospho-sugar transferases"/>
    <property type="match status" value="1"/>
</dbReference>
<evidence type="ECO:0000313" key="2">
    <source>
        <dbReference type="EMBL" id="GCE93365.1"/>
    </source>
</evidence>
<reference evidence="2 3" key="1">
    <citation type="journal article" date="2019" name="J Genomics">
        <title>The Draft Genome of a Hydrogen-producing Cyanobacterium, Arthrospira platensis NIES-46.</title>
        <authorList>
            <person name="Suzuki S."/>
            <person name="Yamaguchi H."/>
            <person name="Kawachi M."/>
        </authorList>
    </citation>
    <scope>NUCLEOTIDE SEQUENCE [LARGE SCALE GENOMIC DNA]</scope>
    <source>
        <strain evidence="2 3">NIES-46</strain>
    </source>
</reference>
<evidence type="ECO:0000256" key="1">
    <source>
        <dbReference type="SAM" id="MobiDB-lite"/>
    </source>
</evidence>